<dbReference type="NCBIfam" id="TIGR00196">
    <property type="entry name" value="yjeF_cterm"/>
    <property type="match status" value="1"/>
</dbReference>
<dbReference type="NCBIfam" id="TIGR00197">
    <property type="entry name" value="yjeF_nterm"/>
    <property type="match status" value="1"/>
</dbReference>
<organism evidence="22 23">
    <name type="scientific">Ekhidna lutea</name>
    <dbReference type="NCBI Taxonomy" id="447679"/>
    <lineage>
        <taxon>Bacteria</taxon>
        <taxon>Pseudomonadati</taxon>
        <taxon>Bacteroidota</taxon>
        <taxon>Cytophagia</taxon>
        <taxon>Cytophagales</taxon>
        <taxon>Reichenbachiellaceae</taxon>
        <taxon>Ekhidna</taxon>
    </lineage>
</organism>
<feature type="binding site" evidence="18">
    <location>
        <position position="121"/>
    </location>
    <ligand>
        <name>K(+)</name>
        <dbReference type="ChEBI" id="CHEBI:29103"/>
    </ligand>
</feature>
<feature type="domain" description="YjeF C-terminal" evidence="20">
    <location>
        <begin position="222"/>
        <end position="493"/>
    </location>
</feature>
<feature type="binding site" evidence="18">
    <location>
        <begin position="125"/>
        <end position="131"/>
    </location>
    <ligand>
        <name>(6S)-NADPHX</name>
        <dbReference type="ChEBI" id="CHEBI:64076"/>
    </ligand>
</feature>
<keyword evidence="12 17" id="KW-0456">Lyase</keyword>
<keyword evidence="7 17" id="KW-0067">ATP-binding</keyword>
<dbReference type="GO" id="GO:0052855">
    <property type="term" value="F:ADP-dependent NAD(P)H-hydrate dehydratase activity"/>
    <property type="evidence" value="ECO:0007669"/>
    <property type="project" value="UniProtKB-UniRule"/>
</dbReference>
<dbReference type="HAMAP" id="MF_01965">
    <property type="entry name" value="NADHX_dehydratase"/>
    <property type="match status" value="1"/>
</dbReference>
<evidence type="ECO:0000256" key="9">
    <source>
        <dbReference type="ARBA" id="ARBA00022958"/>
    </source>
</evidence>
<sequence>MKVLTSEQIRAADQYTIKHEPISSLDLMERASEKFVLKFMQINRENRPVRIFCGVGNNGGDGLAIGRLLKDKGWDVYLYIVGNTRKGSEDFKANLERSGLYAVLNKEIDLPKINDSDIVIDGLFGSGLSRPLDGFYREVVEFLNGHQCTKVSIDIASGLYANQAMPGDAVAFKPDFTLSFQVPKLAFFLPDCHPYVGEWCLLDIGLNQSFIQKQESNIFQSELKDISPLFPVREKFIHKNKAGRLMIAAGSKGKMGAAILCARAAFKSGVGLVNICSPKCGVDILQVTIPEAMVVDGKGANEIHSFPKTEDTILIGPGLGTKPKTIDAFEKLLKTTDKPMVIDADGLNILSKKKSLLKLVPKESILTPHPGEFKRLVGEWKNDFDRLYKLQNFCVKHEFNVVLKGAYSAVCNSTGDVHFNPTGNSGLATAGSGDVLAGIIGALLSQSLKPFDALRLGVYLHGAAGDEAGRSLESPWIQASDIVNFLPKGISSLLNRAI</sequence>
<dbReference type="InterPro" id="IPR030677">
    <property type="entry name" value="Nnr"/>
</dbReference>
<comment type="function">
    <text evidence="14 19">Bifunctional enzyme that catalyzes the epimerization of the S- and R-forms of NAD(P)HX and the dehydration of the S-form of NAD(P)HX at the expense of ADP, which is converted to AMP. This allows the repair of both epimers of NAD(P)HX, a damaged form of NAD(P)H that is a result of enzymatic or heat-dependent hydration.</text>
</comment>
<keyword evidence="23" id="KW-1185">Reference proteome</keyword>
<feature type="binding site" evidence="17">
    <location>
        <position position="318"/>
    </location>
    <ligand>
        <name>(6S)-NADPHX</name>
        <dbReference type="ChEBI" id="CHEBI:64076"/>
    </ligand>
</feature>
<proteinExistence type="inferred from homology"/>
<dbReference type="SUPFAM" id="SSF64153">
    <property type="entry name" value="YjeF N-terminal domain-like"/>
    <property type="match status" value="1"/>
</dbReference>
<keyword evidence="10 17" id="KW-0520">NAD</keyword>
<dbReference type="GO" id="GO:0110051">
    <property type="term" value="P:metabolite repair"/>
    <property type="evidence" value="ECO:0007669"/>
    <property type="project" value="TreeGrafter"/>
</dbReference>
<keyword evidence="13" id="KW-0511">Multifunctional enzyme</keyword>
<dbReference type="InterPro" id="IPR004443">
    <property type="entry name" value="YjeF_N_dom"/>
</dbReference>
<keyword evidence="8 17" id="KW-0521">NADP</keyword>
<evidence type="ECO:0000256" key="10">
    <source>
        <dbReference type="ARBA" id="ARBA00023027"/>
    </source>
</evidence>
<evidence type="ECO:0000259" key="20">
    <source>
        <dbReference type="PROSITE" id="PS51383"/>
    </source>
</evidence>
<evidence type="ECO:0000256" key="7">
    <source>
        <dbReference type="ARBA" id="ARBA00022840"/>
    </source>
</evidence>
<gene>
    <name evidence="17" type="primary">nnrD</name>
    <name evidence="18" type="synonym">nnrE</name>
    <name evidence="22" type="ORF">SAMN05421640_2019</name>
</gene>
<evidence type="ECO:0000313" key="22">
    <source>
        <dbReference type="EMBL" id="SNT01618.1"/>
    </source>
</evidence>
<comment type="similarity">
    <text evidence="17">Belongs to the NnrD/CARKD family.</text>
</comment>
<evidence type="ECO:0000256" key="14">
    <source>
        <dbReference type="ARBA" id="ARBA00025153"/>
    </source>
</evidence>
<evidence type="ECO:0000256" key="11">
    <source>
        <dbReference type="ARBA" id="ARBA00023235"/>
    </source>
</evidence>
<evidence type="ECO:0000256" key="19">
    <source>
        <dbReference type="PIRNR" id="PIRNR017184"/>
    </source>
</evidence>
<evidence type="ECO:0000256" key="4">
    <source>
        <dbReference type="ARBA" id="ARBA00009524"/>
    </source>
</evidence>
<feature type="binding site" evidence="18">
    <location>
        <position position="58"/>
    </location>
    <ligand>
        <name>K(+)</name>
        <dbReference type="ChEBI" id="CHEBI:29103"/>
    </ligand>
</feature>
<dbReference type="Pfam" id="PF01256">
    <property type="entry name" value="Carb_kinase"/>
    <property type="match status" value="1"/>
</dbReference>
<dbReference type="CDD" id="cd01171">
    <property type="entry name" value="YXKO-related"/>
    <property type="match status" value="1"/>
</dbReference>
<dbReference type="HAMAP" id="MF_01966">
    <property type="entry name" value="NADHX_epimerase"/>
    <property type="match status" value="1"/>
</dbReference>
<dbReference type="Pfam" id="PF03853">
    <property type="entry name" value="YjeF_N"/>
    <property type="match status" value="1"/>
</dbReference>
<comment type="similarity">
    <text evidence="4 19">In the C-terminal section; belongs to the NnrD/CARKD family.</text>
</comment>
<dbReference type="InterPro" id="IPR017953">
    <property type="entry name" value="Carbohydrate_kinase_pred_CS"/>
</dbReference>
<comment type="catalytic activity">
    <reaction evidence="1 18 19">
        <text>(6R)-NADHX = (6S)-NADHX</text>
        <dbReference type="Rhea" id="RHEA:32215"/>
        <dbReference type="ChEBI" id="CHEBI:64074"/>
        <dbReference type="ChEBI" id="CHEBI:64075"/>
        <dbReference type="EC" id="5.1.99.6"/>
    </reaction>
</comment>
<feature type="binding site" evidence="18">
    <location>
        <position position="154"/>
    </location>
    <ligand>
        <name>(6S)-NADPHX</name>
        <dbReference type="ChEBI" id="CHEBI:64076"/>
    </ligand>
</feature>
<keyword evidence="5 18" id="KW-0479">Metal-binding</keyword>
<comment type="function">
    <text evidence="17">Catalyzes the dehydration of the S-form of NAD(P)HX at the expense of ADP, which is converted to AMP. Together with NAD(P)HX epimerase, which catalyzes the epimerization of the S- and R-forms, the enzyme allows the repair of both epimers of NAD(P)HX, a damaged form of NAD(P)H that is a result of enzymatic or heat-dependent hydration.</text>
</comment>
<dbReference type="Proteomes" id="UP000198393">
    <property type="component" value="Unassembled WGS sequence"/>
</dbReference>
<evidence type="ECO:0000256" key="13">
    <source>
        <dbReference type="ARBA" id="ARBA00023268"/>
    </source>
</evidence>
<evidence type="ECO:0000256" key="1">
    <source>
        <dbReference type="ARBA" id="ARBA00000013"/>
    </source>
</evidence>
<feature type="binding site" evidence="17">
    <location>
        <position position="434"/>
    </location>
    <ligand>
        <name>(6S)-NADPHX</name>
        <dbReference type="ChEBI" id="CHEBI:64076"/>
    </ligand>
</feature>
<evidence type="ECO:0000256" key="12">
    <source>
        <dbReference type="ARBA" id="ARBA00023239"/>
    </source>
</evidence>
<dbReference type="EC" id="4.2.1.136" evidence="19"/>
<keyword evidence="6 17" id="KW-0547">Nucleotide-binding</keyword>
<keyword evidence="11 18" id="KW-0413">Isomerase</keyword>
<evidence type="ECO:0000256" key="18">
    <source>
        <dbReference type="HAMAP-Rule" id="MF_01966"/>
    </source>
</evidence>
<dbReference type="PROSITE" id="PS51383">
    <property type="entry name" value="YJEF_C_3"/>
    <property type="match status" value="1"/>
</dbReference>
<dbReference type="EC" id="5.1.99.6" evidence="19"/>
<evidence type="ECO:0000256" key="15">
    <source>
        <dbReference type="ARBA" id="ARBA00048238"/>
    </source>
</evidence>
<comment type="catalytic activity">
    <reaction evidence="15 17 19">
        <text>(6S)-NADHX + ADP = AMP + phosphate + NADH + H(+)</text>
        <dbReference type="Rhea" id="RHEA:32223"/>
        <dbReference type="ChEBI" id="CHEBI:15378"/>
        <dbReference type="ChEBI" id="CHEBI:43474"/>
        <dbReference type="ChEBI" id="CHEBI:57945"/>
        <dbReference type="ChEBI" id="CHEBI:64074"/>
        <dbReference type="ChEBI" id="CHEBI:456215"/>
        <dbReference type="ChEBI" id="CHEBI:456216"/>
        <dbReference type="EC" id="4.2.1.136"/>
    </reaction>
</comment>
<dbReference type="PANTHER" id="PTHR12592">
    <property type="entry name" value="ATP-DEPENDENT (S)-NAD(P)H-HYDRATE DEHYDRATASE FAMILY MEMBER"/>
    <property type="match status" value="1"/>
</dbReference>
<dbReference type="EMBL" id="FZPD01000003">
    <property type="protein sequence ID" value="SNT01618.1"/>
    <property type="molecule type" value="Genomic_DNA"/>
</dbReference>
<comment type="cofactor">
    <cofactor evidence="18 19">
        <name>K(+)</name>
        <dbReference type="ChEBI" id="CHEBI:29103"/>
    </cofactor>
    <text evidence="18 19">Binds 1 potassium ion per subunit.</text>
</comment>
<comment type="function">
    <text evidence="18">Catalyzes the epimerization of the S- and R-forms of NAD(P)HX, a damaged form of NAD(P)H that is a result of enzymatic or heat-dependent hydration. This is a prerequisite for the S-specific NAD(P)H-hydrate dehydratase to allow the repair of both epimers of NAD(P)HX.</text>
</comment>
<accession>A0A239J7Z0</accession>
<dbReference type="GO" id="GO:0046496">
    <property type="term" value="P:nicotinamide nucleotide metabolic process"/>
    <property type="evidence" value="ECO:0007669"/>
    <property type="project" value="UniProtKB-UniRule"/>
</dbReference>
<reference evidence="22 23" key="1">
    <citation type="submission" date="2017-06" db="EMBL/GenBank/DDBJ databases">
        <authorList>
            <person name="Kim H.J."/>
            <person name="Triplett B.A."/>
        </authorList>
    </citation>
    <scope>NUCLEOTIDE SEQUENCE [LARGE SCALE GENOMIC DNA]</scope>
    <source>
        <strain evidence="22 23">DSM 19307</strain>
    </source>
</reference>
<feature type="binding site" evidence="17">
    <location>
        <position position="369"/>
    </location>
    <ligand>
        <name>(6S)-NADPHX</name>
        <dbReference type="ChEBI" id="CHEBI:64076"/>
    </ligand>
</feature>
<dbReference type="GO" id="GO:0052856">
    <property type="term" value="F:NAD(P)HX epimerase activity"/>
    <property type="evidence" value="ECO:0007669"/>
    <property type="project" value="UniProtKB-UniRule"/>
</dbReference>
<evidence type="ECO:0000313" key="23">
    <source>
        <dbReference type="Proteomes" id="UP000198393"/>
    </source>
</evidence>
<evidence type="ECO:0000256" key="2">
    <source>
        <dbReference type="ARBA" id="ARBA00000909"/>
    </source>
</evidence>
<dbReference type="SUPFAM" id="SSF53613">
    <property type="entry name" value="Ribokinase-like"/>
    <property type="match status" value="1"/>
</dbReference>
<feature type="binding site" evidence="17">
    <location>
        <position position="433"/>
    </location>
    <ligand>
        <name>AMP</name>
        <dbReference type="ChEBI" id="CHEBI:456215"/>
    </ligand>
</feature>
<comment type="similarity">
    <text evidence="18">Belongs to the NnrE/AIBP family.</text>
</comment>
<dbReference type="GO" id="GO:0005524">
    <property type="term" value="F:ATP binding"/>
    <property type="evidence" value="ECO:0007669"/>
    <property type="project" value="UniProtKB-UniRule"/>
</dbReference>
<comment type="cofactor">
    <cofactor evidence="17">
        <name>Mg(2+)</name>
        <dbReference type="ChEBI" id="CHEBI:18420"/>
    </cofactor>
</comment>
<evidence type="ECO:0000259" key="21">
    <source>
        <dbReference type="PROSITE" id="PS51385"/>
    </source>
</evidence>
<evidence type="ECO:0000256" key="8">
    <source>
        <dbReference type="ARBA" id="ARBA00022857"/>
    </source>
</evidence>
<dbReference type="OrthoDB" id="9806925at2"/>
<feature type="binding site" evidence="18">
    <location>
        <position position="136"/>
    </location>
    <ligand>
        <name>(6S)-NADPHX</name>
        <dbReference type="ChEBI" id="CHEBI:64076"/>
    </ligand>
</feature>
<feature type="domain" description="YjeF N-terminal" evidence="21">
    <location>
        <begin position="9"/>
        <end position="212"/>
    </location>
</feature>
<dbReference type="InterPro" id="IPR000631">
    <property type="entry name" value="CARKD"/>
</dbReference>
<evidence type="ECO:0000256" key="16">
    <source>
        <dbReference type="ARBA" id="ARBA00049209"/>
    </source>
</evidence>
<evidence type="ECO:0000256" key="6">
    <source>
        <dbReference type="ARBA" id="ARBA00022741"/>
    </source>
</evidence>
<protein>
    <recommendedName>
        <fullName evidence="19">Bifunctional NAD(P)H-hydrate repair enzyme</fullName>
    </recommendedName>
    <alternativeName>
        <fullName evidence="19">Nicotinamide nucleotide repair protein</fullName>
    </alternativeName>
    <domain>
        <recommendedName>
            <fullName evidence="19">ADP-dependent (S)-NAD(P)H-hydrate dehydratase</fullName>
            <ecNumber evidence="19">4.2.1.136</ecNumber>
        </recommendedName>
        <alternativeName>
            <fullName evidence="19">ADP-dependent NAD(P)HX dehydratase</fullName>
        </alternativeName>
    </domain>
    <domain>
        <recommendedName>
            <fullName evidence="19">NAD(P)H-hydrate epimerase</fullName>
            <ecNumber evidence="19">5.1.99.6</ecNumber>
        </recommendedName>
    </domain>
</protein>
<name>A0A239J7Z0_EKHLU</name>
<dbReference type="RefSeq" id="WP_089356735.1">
    <property type="nucleotide sequence ID" value="NZ_FZPD01000003.1"/>
</dbReference>
<comment type="catalytic activity">
    <reaction evidence="2 18 19">
        <text>(6R)-NADPHX = (6S)-NADPHX</text>
        <dbReference type="Rhea" id="RHEA:32227"/>
        <dbReference type="ChEBI" id="CHEBI:64076"/>
        <dbReference type="ChEBI" id="CHEBI:64077"/>
        <dbReference type="EC" id="5.1.99.6"/>
    </reaction>
</comment>
<comment type="catalytic activity">
    <reaction evidence="16 17 19">
        <text>(6S)-NADPHX + ADP = AMP + phosphate + NADPH + H(+)</text>
        <dbReference type="Rhea" id="RHEA:32235"/>
        <dbReference type="ChEBI" id="CHEBI:15378"/>
        <dbReference type="ChEBI" id="CHEBI:43474"/>
        <dbReference type="ChEBI" id="CHEBI:57783"/>
        <dbReference type="ChEBI" id="CHEBI:64076"/>
        <dbReference type="ChEBI" id="CHEBI:456215"/>
        <dbReference type="ChEBI" id="CHEBI:456216"/>
        <dbReference type="EC" id="4.2.1.136"/>
    </reaction>
</comment>
<dbReference type="PANTHER" id="PTHR12592:SF0">
    <property type="entry name" value="ATP-DEPENDENT (S)-NAD(P)H-HYDRATE DEHYDRATASE"/>
    <property type="match status" value="1"/>
</dbReference>
<feature type="binding site" evidence="17">
    <location>
        <position position="257"/>
    </location>
    <ligand>
        <name>(6S)-NADPHX</name>
        <dbReference type="ChEBI" id="CHEBI:64076"/>
    </ligand>
</feature>
<dbReference type="GO" id="GO:0046872">
    <property type="term" value="F:metal ion binding"/>
    <property type="evidence" value="ECO:0007669"/>
    <property type="project" value="UniProtKB-UniRule"/>
</dbReference>
<feature type="binding site" evidence="17">
    <location>
        <begin position="404"/>
        <end position="408"/>
    </location>
    <ligand>
        <name>AMP</name>
        <dbReference type="ChEBI" id="CHEBI:456215"/>
    </ligand>
</feature>
<comment type="subunit">
    <text evidence="17">Homotetramer.</text>
</comment>
<dbReference type="AlphaFoldDB" id="A0A239J7Z0"/>
<dbReference type="Gene3D" id="3.40.50.10260">
    <property type="entry name" value="YjeF N-terminal domain"/>
    <property type="match status" value="1"/>
</dbReference>
<dbReference type="PROSITE" id="PS01050">
    <property type="entry name" value="YJEF_C_2"/>
    <property type="match status" value="1"/>
</dbReference>
<comment type="similarity">
    <text evidence="3 19">In the N-terminal section; belongs to the NnrE/AIBP family.</text>
</comment>
<dbReference type="InterPro" id="IPR029056">
    <property type="entry name" value="Ribokinase-like"/>
</dbReference>
<feature type="binding site" evidence="18">
    <location>
        <begin position="57"/>
        <end position="61"/>
    </location>
    <ligand>
        <name>(6S)-NADPHX</name>
        <dbReference type="ChEBI" id="CHEBI:64076"/>
    </ligand>
</feature>
<dbReference type="PROSITE" id="PS51385">
    <property type="entry name" value="YJEF_N"/>
    <property type="match status" value="1"/>
</dbReference>
<keyword evidence="9 18" id="KW-0630">Potassium</keyword>
<evidence type="ECO:0000256" key="17">
    <source>
        <dbReference type="HAMAP-Rule" id="MF_01965"/>
    </source>
</evidence>
<dbReference type="InterPro" id="IPR036652">
    <property type="entry name" value="YjeF_N_dom_sf"/>
</dbReference>
<evidence type="ECO:0000256" key="3">
    <source>
        <dbReference type="ARBA" id="ARBA00006001"/>
    </source>
</evidence>
<evidence type="ECO:0000256" key="5">
    <source>
        <dbReference type="ARBA" id="ARBA00022723"/>
    </source>
</evidence>
<dbReference type="Gene3D" id="3.40.1190.20">
    <property type="match status" value="1"/>
</dbReference>
<feature type="binding site" evidence="18">
    <location>
        <position position="157"/>
    </location>
    <ligand>
        <name>K(+)</name>
        <dbReference type="ChEBI" id="CHEBI:29103"/>
    </ligand>
</feature>
<dbReference type="PIRSF" id="PIRSF017184">
    <property type="entry name" value="Nnr"/>
    <property type="match status" value="1"/>
</dbReference>